<dbReference type="EMBL" id="JARKNE010000005">
    <property type="protein sequence ID" value="KAK5833743.1"/>
    <property type="molecule type" value="Genomic_DNA"/>
</dbReference>
<evidence type="ECO:0000313" key="2">
    <source>
        <dbReference type="Proteomes" id="UP001358586"/>
    </source>
</evidence>
<proteinExistence type="predicted"/>
<name>A0ABR0Q357_GOSAR</name>
<dbReference type="Proteomes" id="UP001358586">
    <property type="component" value="Chromosome 5"/>
</dbReference>
<evidence type="ECO:0000313" key="1">
    <source>
        <dbReference type="EMBL" id="KAK5833743.1"/>
    </source>
</evidence>
<gene>
    <name evidence="1" type="ORF">PVK06_017597</name>
</gene>
<organism evidence="1 2">
    <name type="scientific">Gossypium arboreum</name>
    <name type="common">Tree cotton</name>
    <name type="synonym">Gossypium nanking</name>
    <dbReference type="NCBI Taxonomy" id="29729"/>
    <lineage>
        <taxon>Eukaryota</taxon>
        <taxon>Viridiplantae</taxon>
        <taxon>Streptophyta</taxon>
        <taxon>Embryophyta</taxon>
        <taxon>Tracheophyta</taxon>
        <taxon>Spermatophyta</taxon>
        <taxon>Magnoliopsida</taxon>
        <taxon>eudicotyledons</taxon>
        <taxon>Gunneridae</taxon>
        <taxon>Pentapetalae</taxon>
        <taxon>rosids</taxon>
        <taxon>malvids</taxon>
        <taxon>Malvales</taxon>
        <taxon>Malvaceae</taxon>
        <taxon>Malvoideae</taxon>
        <taxon>Gossypium</taxon>
    </lineage>
</organism>
<protein>
    <submittedName>
        <fullName evidence="1">Uncharacterized protein</fullName>
    </submittedName>
</protein>
<keyword evidence="2" id="KW-1185">Reference proteome</keyword>
<accession>A0ABR0Q357</accession>
<sequence>MTEEINELLERLKFSEVESVQVVSKNSGKNMQGFQSWAIGKIMATEAPNREAMYRVFRSFWYTKVEIDFVAVKEGVVIVKFGCLKDRSRVA</sequence>
<reference evidence="1 2" key="1">
    <citation type="submission" date="2023-03" db="EMBL/GenBank/DDBJ databases">
        <title>WGS of Gossypium arboreum.</title>
        <authorList>
            <person name="Yu D."/>
        </authorList>
    </citation>
    <scope>NUCLEOTIDE SEQUENCE [LARGE SCALE GENOMIC DNA]</scope>
    <source>
        <tissue evidence="1">Leaf</tissue>
    </source>
</reference>
<comment type="caution">
    <text evidence="1">The sequence shown here is derived from an EMBL/GenBank/DDBJ whole genome shotgun (WGS) entry which is preliminary data.</text>
</comment>